<dbReference type="OrthoDB" id="7444416at2759"/>
<dbReference type="EMBL" id="MU150318">
    <property type="protein sequence ID" value="KAF9459371.1"/>
    <property type="molecule type" value="Genomic_DNA"/>
</dbReference>
<evidence type="ECO:0000313" key="2">
    <source>
        <dbReference type="Proteomes" id="UP000807353"/>
    </source>
</evidence>
<organism evidence="1 2">
    <name type="scientific">Collybia nuda</name>
    <dbReference type="NCBI Taxonomy" id="64659"/>
    <lineage>
        <taxon>Eukaryota</taxon>
        <taxon>Fungi</taxon>
        <taxon>Dikarya</taxon>
        <taxon>Basidiomycota</taxon>
        <taxon>Agaricomycotina</taxon>
        <taxon>Agaricomycetes</taxon>
        <taxon>Agaricomycetidae</taxon>
        <taxon>Agaricales</taxon>
        <taxon>Tricholomatineae</taxon>
        <taxon>Clitocybaceae</taxon>
        <taxon>Collybia</taxon>
    </lineage>
</organism>
<gene>
    <name evidence="1" type="ORF">BDZ94DRAFT_1268510</name>
</gene>
<keyword evidence="2" id="KW-1185">Reference proteome</keyword>
<reference evidence="1" key="1">
    <citation type="submission" date="2020-11" db="EMBL/GenBank/DDBJ databases">
        <authorList>
            <consortium name="DOE Joint Genome Institute"/>
            <person name="Ahrendt S."/>
            <person name="Riley R."/>
            <person name="Andreopoulos W."/>
            <person name="Labutti K."/>
            <person name="Pangilinan J."/>
            <person name="Ruiz-Duenas F.J."/>
            <person name="Barrasa J.M."/>
            <person name="Sanchez-Garcia M."/>
            <person name="Camarero S."/>
            <person name="Miyauchi S."/>
            <person name="Serrano A."/>
            <person name="Linde D."/>
            <person name="Babiker R."/>
            <person name="Drula E."/>
            <person name="Ayuso-Fernandez I."/>
            <person name="Pacheco R."/>
            <person name="Padilla G."/>
            <person name="Ferreira P."/>
            <person name="Barriuso J."/>
            <person name="Kellner H."/>
            <person name="Castanera R."/>
            <person name="Alfaro M."/>
            <person name="Ramirez L."/>
            <person name="Pisabarro A.G."/>
            <person name="Kuo A."/>
            <person name="Tritt A."/>
            <person name="Lipzen A."/>
            <person name="He G."/>
            <person name="Yan M."/>
            <person name="Ng V."/>
            <person name="Cullen D."/>
            <person name="Martin F."/>
            <person name="Rosso M.-N."/>
            <person name="Henrissat B."/>
            <person name="Hibbett D."/>
            <person name="Martinez A.T."/>
            <person name="Grigoriev I.V."/>
        </authorList>
    </citation>
    <scope>NUCLEOTIDE SEQUENCE</scope>
    <source>
        <strain evidence="1">CBS 247.69</strain>
    </source>
</reference>
<evidence type="ECO:0000313" key="1">
    <source>
        <dbReference type="EMBL" id="KAF9459371.1"/>
    </source>
</evidence>
<protein>
    <submittedName>
        <fullName evidence="1">Uncharacterized protein</fullName>
    </submittedName>
</protein>
<comment type="caution">
    <text evidence="1">The sequence shown here is derived from an EMBL/GenBank/DDBJ whole genome shotgun (WGS) entry which is preliminary data.</text>
</comment>
<sequence>EIIIARQYCDRKLLYKPPITSPMPTITNQSHRLQIRAARQSLCLILKIAHQKPRHHLICATLVETMYNHYMNIPIVSTNLLCNPE</sequence>
<proteinExistence type="predicted"/>
<name>A0A9P5Y100_9AGAR</name>
<dbReference type="Proteomes" id="UP000807353">
    <property type="component" value="Unassembled WGS sequence"/>
</dbReference>
<accession>A0A9P5Y100</accession>
<feature type="non-terminal residue" evidence="1">
    <location>
        <position position="1"/>
    </location>
</feature>
<dbReference type="AlphaFoldDB" id="A0A9P5Y100"/>